<gene>
    <name evidence="8" type="primary">GET1</name>
    <name evidence="11" type="ORF">BJ508DRAFT_227165</name>
</gene>
<evidence type="ECO:0000256" key="10">
    <source>
        <dbReference type="SAM" id="SignalP"/>
    </source>
</evidence>
<keyword evidence="4 8" id="KW-0812">Transmembrane</keyword>
<dbReference type="OrthoDB" id="69461at2759"/>
<evidence type="ECO:0000256" key="2">
    <source>
        <dbReference type="ARBA" id="ARBA00010799"/>
    </source>
</evidence>
<dbReference type="InterPro" id="IPR028945">
    <property type="entry name" value="Get1"/>
</dbReference>
<dbReference type="GO" id="GO:0005789">
    <property type="term" value="C:endoplasmic reticulum membrane"/>
    <property type="evidence" value="ECO:0007669"/>
    <property type="project" value="UniProtKB-SubCell"/>
</dbReference>
<feature type="topological domain" description="Cytoplasmic" evidence="8">
    <location>
        <begin position="176"/>
        <end position="213"/>
    </location>
</feature>
<keyword evidence="12" id="KW-1185">Reference proteome</keyword>
<accession>A0A3N4I1B6</accession>
<evidence type="ECO:0000256" key="4">
    <source>
        <dbReference type="ARBA" id="ARBA00022692"/>
    </source>
</evidence>
<name>A0A3N4I1B6_ASCIM</name>
<dbReference type="PANTHER" id="PTHR42650:SF1">
    <property type="entry name" value="GUIDED ENTRY OF TAIL-ANCHORED PROTEINS FACTOR 1"/>
    <property type="match status" value="1"/>
</dbReference>
<proteinExistence type="inferred from homology"/>
<reference evidence="11 12" key="1">
    <citation type="journal article" date="2018" name="Nat. Ecol. Evol.">
        <title>Pezizomycetes genomes reveal the molecular basis of ectomycorrhizal truffle lifestyle.</title>
        <authorList>
            <person name="Murat C."/>
            <person name="Payen T."/>
            <person name="Noel B."/>
            <person name="Kuo A."/>
            <person name="Morin E."/>
            <person name="Chen J."/>
            <person name="Kohler A."/>
            <person name="Krizsan K."/>
            <person name="Balestrini R."/>
            <person name="Da Silva C."/>
            <person name="Montanini B."/>
            <person name="Hainaut M."/>
            <person name="Levati E."/>
            <person name="Barry K.W."/>
            <person name="Belfiori B."/>
            <person name="Cichocki N."/>
            <person name="Clum A."/>
            <person name="Dockter R.B."/>
            <person name="Fauchery L."/>
            <person name="Guy J."/>
            <person name="Iotti M."/>
            <person name="Le Tacon F."/>
            <person name="Lindquist E.A."/>
            <person name="Lipzen A."/>
            <person name="Malagnac F."/>
            <person name="Mello A."/>
            <person name="Molinier V."/>
            <person name="Miyauchi S."/>
            <person name="Poulain J."/>
            <person name="Riccioni C."/>
            <person name="Rubini A."/>
            <person name="Sitrit Y."/>
            <person name="Splivallo R."/>
            <person name="Traeger S."/>
            <person name="Wang M."/>
            <person name="Zifcakova L."/>
            <person name="Wipf D."/>
            <person name="Zambonelli A."/>
            <person name="Paolocci F."/>
            <person name="Nowrousian M."/>
            <person name="Ottonello S."/>
            <person name="Baldrian P."/>
            <person name="Spatafora J.W."/>
            <person name="Henrissat B."/>
            <person name="Nagy L.G."/>
            <person name="Aury J.M."/>
            <person name="Wincker P."/>
            <person name="Grigoriev I.V."/>
            <person name="Bonfante P."/>
            <person name="Martin F.M."/>
        </authorList>
    </citation>
    <scope>NUCLEOTIDE SEQUENCE [LARGE SCALE GENOMIC DNA]</scope>
    <source>
        <strain evidence="11 12">RN42</strain>
    </source>
</reference>
<dbReference type="PANTHER" id="PTHR42650">
    <property type="entry name" value="TAIL-ANCHORED PROTEIN INSERTION RECEPTOR WRB"/>
    <property type="match status" value="1"/>
</dbReference>
<dbReference type="Gene3D" id="1.10.287.660">
    <property type="entry name" value="Helix hairpin bin"/>
    <property type="match status" value="1"/>
</dbReference>
<feature type="transmembrane region" description="Helical" evidence="9">
    <location>
        <begin position="163"/>
        <end position="184"/>
    </location>
</feature>
<dbReference type="Proteomes" id="UP000275078">
    <property type="component" value="Unassembled WGS sequence"/>
</dbReference>
<keyword evidence="5 8" id="KW-0256">Endoplasmic reticulum</keyword>
<evidence type="ECO:0000256" key="9">
    <source>
        <dbReference type="SAM" id="Phobius"/>
    </source>
</evidence>
<dbReference type="Pfam" id="PF04420">
    <property type="entry name" value="CHD5"/>
    <property type="match status" value="1"/>
</dbReference>
<evidence type="ECO:0000256" key="3">
    <source>
        <dbReference type="ARBA" id="ARBA00022448"/>
    </source>
</evidence>
<keyword evidence="3 8" id="KW-0813">Transport</keyword>
<comment type="caution">
    <text evidence="8">Lacks conserved residue(s) required for the propagation of feature annotation.</text>
</comment>
<protein>
    <submittedName>
        <fullName evidence="11">Uncharacterized protein</fullName>
    </submittedName>
</protein>
<dbReference type="EMBL" id="ML119694">
    <property type="protein sequence ID" value="RPA79902.1"/>
    <property type="molecule type" value="Genomic_DNA"/>
</dbReference>
<dbReference type="STRING" id="1160509.A0A3N4I1B6"/>
<evidence type="ECO:0000313" key="11">
    <source>
        <dbReference type="EMBL" id="RPA79902.1"/>
    </source>
</evidence>
<keyword evidence="6 8" id="KW-1133">Transmembrane helix</keyword>
<keyword evidence="10" id="KW-0732">Signal</keyword>
<evidence type="ECO:0000256" key="8">
    <source>
        <dbReference type="HAMAP-Rule" id="MF_03113"/>
    </source>
</evidence>
<feature type="chain" id="PRO_5017928895" evidence="10">
    <location>
        <begin position="18"/>
        <end position="213"/>
    </location>
</feature>
<feature type="signal peptide" evidence="10">
    <location>
        <begin position="1"/>
        <end position="17"/>
    </location>
</feature>
<comment type="similarity">
    <text evidence="2 8">Belongs to the WRB/GET1 family.</text>
</comment>
<comment type="subcellular location">
    <subcellularLocation>
        <location evidence="1">Endoplasmic reticulum membrane</location>
        <topology evidence="1">Multi-pass membrane protein</topology>
    </subcellularLocation>
</comment>
<dbReference type="GO" id="GO:0043495">
    <property type="term" value="F:protein-membrane adaptor activity"/>
    <property type="evidence" value="ECO:0007669"/>
    <property type="project" value="TreeGrafter"/>
</dbReference>
<feature type="topological domain" description="Lumenal" evidence="8">
    <location>
        <begin position="1"/>
        <end position="6"/>
    </location>
</feature>
<dbReference type="GO" id="GO:0071816">
    <property type="term" value="P:tail-anchored membrane protein insertion into ER membrane"/>
    <property type="evidence" value="ECO:0007669"/>
    <property type="project" value="InterPro"/>
</dbReference>
<sequence length="213" mass="23437">MPSTFLLFLTIATTVLSYLLSLVSTQTLQALIWQLATLIPGSSAAKQQATHRKLQREVLTLRGQLRATSSQDEFAKWAKLKRKEDKLLADFEKSKKALESHKSTHSTLASTSKRILTTGVKLVLQFYYLRTPVFHLPKGAVPGYIEWVLAFPKCPSGSVSVNVWMMAVGAVVELLGAAVAWVWASTVGREKVAPLEAKVEGEGEKEKAGKKDL</sequence>
<keyword evidence="7 8" id="KW-0472">Membrane</keyword>
<evidence type="ECO:0000313" key="12">
    <source>
        <dbReference type="Proteomes" id="UP000275078"/>
    </source>
</evidence>
<dbReference type="InterPro" id="IPR027538">
    <property type="entry name" value="Get1_fungi"/>
</dbReference>
<evidence type="ECO:0000256" key="5">
    <source>
        <dbReference type="ARBA" id="ARBA00022824"/>
    </source>
</evidence>
<dbReference type="GO" id="GO:0043529">
    <property type="term" value="C:GET complex"/>
    <property type="evidence" value="ECO:0007669"/>
    <property type="project" value="InterPro"/>
</dbReference>
<evidence type="ECO:0000256" key="1">
    <source>
        <dbReference type="ARBA" id="ARBA00004477"/>
    </source>
</evidence>
<dbReference type="InterPro" id="IPR029012">
    <property type="entry name" value="Helix_hairpin_bin_sf"/>
</dbReference>
<dbReference type="HAMAP" id="MF_03113">
    <property type="entry name" value="Get1"/>
    <property type="match status" value="1"/>
</dbReference>
<evidence type="ECO:0000256" key="6">
    <source>
        <dbReference type="ARBA" id="ARBA00022989"/>
    </source>
</evidence>
<dbReference type="AlphaFoldDB" id="A0A3N4I1B6"/>
<evidence type="ECO:0000256" key="7">
    <source>
        <dbReference type="ARBA" id="ARBA00023136"/>
    </source>
</evidence>
<organism evidence="11 12">
    <name type="scientific">Ascobolus immersus RN42</name>
    <dbReference type="NCBI Taxonomy" id="1160509"/>
    <lineage>
        <taxon>Eukaryota</taxon>
        <taxon>Fungi</taxon>
        <taxon>Dikarya</taxon>
        <taxon>Ascomycota</taxon>
        <taxon>Pezizomycotina</taxon>
        <taxon>Pezizomycetes</taxon>
        <taxon>Pezizales</taxon>
        <taxon>Ascobolaceae</taxon>
        <taxon>Ascobolus</taxon>
    </lineage>
</organism>